<accession>A0A8H3EQB0</accession>
<name>A0A8H3EQB0_9LECA</name>
<dbReference type="Gene3D" id="1.10.510.10">
    <property type="entry name" value="Transferase(Phosphotransferase) domain 1"/>
    <property type="match status" value="1"/>
</dbReference>
<dbReference type="PANTHER" id="PTHR24359:SF1">
    <property type="entry name" value="INHIBITOR OF NUCLEAR FACTOR KAPPA-B KINASE EPSILON SUBUNIT HOMOLOG 1-RELATED"/>
    <property type="match status" value="1"/>
</dbReference>
<evidence type="ECO:0000256" key="1">
    <source>
        <dbReference type="SAM" id="MobiDB-lite"/>
    </source>
</evidence>
<dbReference type="InterPro" id="IPR000719">
    <property type="entry name" value="Prot_kinase_dom"/>
</dbReference>
<dbReference type="Pfam" id="PF00069">
    <property type="entry name" value="Pkinase"/>
    <property type="match status" value="1"/>
</dbReference>
<feature type="compositionally biased region" description="Polar residues" evidence="1">
    <location>
        <begin position="689"/>
        <end position="702"/>
    </location>
</feature>
<dbReference type="GO" id="GO:0005524">
    <property type="term" value="F:ATP binding"/>
    <property type="evidence" value="ECO:0007669"/>
    <property type="project" value="InterPro"/>
</dbReference>
<dbReference type="PANTHER" id="PTHR24359">
    <property type="entry name" value="SERINE/THREONINE-PROTEIN KINASE SBK1"/>
    <property type="match status" value="1"/>
</dbReference>
<protein>
    <recommendedName>
        <fullName evidence="2">Protein kinase domain-containing protein</fullName>
    </recommendedName>
</protein>
<organism evidence="3 4">
    <name type="scientific">Heterodermia speciosa</name>
    <dbReference type="NCBI Taxonomy" id="116794"/>
    <lineage>
        <taxon>Eukaryota</taxon>
        <taxon>Fungi</taxon>
        <taxon>Dikarya</taxon>
        <taxon>Ascomycota</taxon>
        <taxon>Pezizomycotina</taxon>
        <taxon>Lecanoromycetes</taxon>
        <taxon>OSLEUM clade</taxon>
        <taxon>Lecanoromycetidae</taxon>
        <taxon>Caliciales</taxon>
        <taxon>Physciaceae</taxon>
        <taxon>Heterodermia</taxon>
    </lineage>
</organism>
<feature type="region of interest" description="Disordered" evidence="1">
    <location>
        <begin position="717"/>
        <end position="786"/>
    </location>
</feature>
<keyword evidence="4" id="KW-1185">Reference proteome</keyword>
<reference evidence="3" key="1">
    <citation type="submission" date="2021-03" db="EMBL/GenBank/DDBJ databases">
        <authorList>
            <person name="Tagirdzhanova G."/>
        </authorList>
    </citation>
    <scope>NUCLEOTIDE SEQUENCE</scope>
</reference>
<evidence type="ECO:0000313" key="4">
    <source>
        <dbReference type="Proteomes" id="UP000664521"/>
    </source>
</evidence>
<feature type="domain" description="Protein kinase" evidence="2">
    <location>
        <begin position="161"/>
        <end position="520"/>
    </location>
</feature>
<dbReference type="Proteomes" id="UP000664521">
    <property type="component" value="Unassembled WGS sequence"/>
</dbReference>
<feature type="compositionally biased region" description="Polar residues" evidence="1">
    <location>
        <begin position="624"/>
        <end position="636"/>
    </location>
</feature>
<proteinExistence type="predicted"/>
<sequence length="1021" mass="115543">MSPLADQSAYAAPEIQELFEWVPRQSKLGTCGPSEDPNCPFMPLPDLENYFKTDRRASRLLHAVHAGREHHVSVETLEKWYIRAFTILILIGKGHYIDWFTRHPDLQDRSRPLLVKPAHFPTDPSDPDFWEKFSKKQFTFYAHNFQLNADHILDDSHVLPIVDKQPLGSGGSAAIYKIKLHPFYDKLGAAVGILGVGLPSYHLGALANVDQKPAQGRRPANTYVLKTYNTSDAKRYYDNEVEAFKKIASKDREDKSVIQFLGSYKQGDTYNILLEYADRLTLEDFFRDVPPPTLGKDIALFWQRLFNLLKALSCIHTIERPDELAGPDILIGWHQDVKPKNVLVLSGDSSNPYDVHFKLADLGLSHFKRTQNLSRSIADSDVGGTKDYGAPECYRSDDFLARAKVEVQPQVDIWSLGGIYSEAVAWVVLGMAGLTEYRNQRQQEVAGKNTSQDGRPFHDGQTTLTTVVEMHERFLEKDEVRPGDYITKPVLTRMIPSMLSDHPYGRHKAIVLWTNSQSILKNGQKQLETFDQPQSPPSGNHAASNLHAFDQRTPEKSSEVSYRGAEQLNGPTEVHDPPPFDPRYSSKLQSNGQSFSLQQPPMRRPGTWHDPRSTRGIAPDIHNMDTSSPSSPSQFAKASPPLRSHTVFRERMNARPRIAEESTDEEEGEMWHGANVLESEPVPQHDTGESTPPESRTSPNSYISRQIQNGAGLHLQGIQESNSYGPPPRFDVQYSNTGSNPMGQMPFQPMSDDAPSEQTIRRSPPHASASPPPASESKSKKPSLSFAQAKKIREKRAYLTPEAAQLLDKLKDRDHVFLIDDSLSMRKHWDNVIELFSVFAWHAKSLDSDGFEMFFTLSPRGGKFKNTTRAMTILKSTPQSIPSNIDLSLNKILRKYQGDLERQKERKNKNSFWPREKEVKPLSLYVFTDGAWEGCDAVAPVEAMIEKQKELKLPREQIGIQFIRFGDDPRGIDRLQYLDSGLREKYGKERDIVDHEPFIGGNVLKMFLGPVFNWYDEDEAD</sequence>
<dbReference type="AlphaFoldDB" id="A0A8H3EQB0"/>
<comment type="caution">
    <text evidence="3">The sequence shown here is derived from an EMBL/GenBank/DDBJ whole genome shotgun (WGS) entry which is preliminary data.</text>
</comment>
<feature type="compositionally biased region" description="Polar residues" evidence="1">
    <location>
        <begin position="586"/>
        <end position="599"/>
    </location>
</feature>
<feature type="region of interest" description="Disordered" evidence="1">
    <location>
        <begin position="659"/>
        <end position="702"/>
    </location>
</feature>
<dbReference type="InterPro" id="IPR011009">
    <property type="entry name" value="Kinase-like_dom_sf"/>
</dbReference>
<dbReference type="SMART" id="SM00220">
    <property type="entry name" value="S_TKc"/>
    <property type="match status" value="1"/>
</dbReference>
<dbReference type="PROSITE" id="PS50011">
    <property type="entry name" value="PROTEIN_KINASE_DOM"/>
    <property type="match status" value="1"/>
</dbReference>
<evidence type="ECO:0000313" key="3">
    <source>
        <dbReference type="EMBL" id="CAF9910152.1"/>
    </source>
</evidence>
<gene>
    <name evidence="3" type="ORF">HETSPECPRED_009628</name>
</gene>
<dbReference type="OrthoDB" id="5986190at2759"/>
<feature type="region of interest" description="Disordered" evidence="1">
    <location>
        <begin position="568"/>
        <end position="641"/>
    </location>
</feature>
<dbReference type="GO" id="GO:0004674">
    <property type="term" value="F:protein serine/threonine kinase activity"/>
    <property type="evidence" value="ECO:0007669"/>
    <property type="project" value="TreeGrafter"/>
</dbReference>
<dbReference type="SUPFAM" id="SSF56112">
    <property type="entry name" value="Protein kinase-like (PK-like)"/>
    <property type="match status" value="1"/>
</dbReference>
<feature type="compositionally biased region" description="Polar residues" evidence="1">
    <location>
        <begin position="733"/>
        <end position="742"/>
    </location>
</feature>
<evidence type="ECO:0000259" key="2">
    <source>
        <dbReference type="PROSITE" id="PS50011"/>
    </source>
</evidence>
<dbReference type="EMBL" id="CAJPDS010000008">
    <property type="protein sequence ID" value="CAF9910152.1"/>
    <property type="molecule type" value="Genomic_DNA"/>
</dbReference>